<dbReference type="Proteomes" id="UP000824998">
    <property type="component" value="Unassembled WGS sequence"/>
</dbReference>
<evidence type="ECO:0000259" key="2">
    <source>
        <dbReference type="Pfam" id="PF00004"/>
    </source>
</evidence>
<dbReference type="GO" id="GO:0003677">
    <property type="term" value="F:DNA binding"/>
    <property type="evidence" value="ECO:0007669"/>
    <property type="project" value="TreeGrafter"/>
</dbReference>
<feature type="region of interest" description="Disordered" evidence="1">
    <location>
        <begin position="272"/>
        <end position="333"/>
    </location>
</feature>
<gene>
    <name evidence="3" type="ORF">BJ875DRAFT_394160</name>
</gene>
<evidence type="ECO:0000313" key="4">
    <source>
        <dbReference type="Proteomes" id="UP000824998"/>
    </source>
</evidence>
<feature type="region of interest" description="Disordered" evidence="1">
    <location>
        <begin position="1281"/>
        <end position="1320"/>
    </location>
</feature>
<feature type="region of interest" description="Disordered" evidence="1">
    <location>
        <begin position="755"/>
        <end position="798"/>
    </location>
</feature>
<feature type="compositionally biased region" description="Polar residues" evidence="1">
    <location>
        <begin position="149"/>
        <end position="166"/>
    </location>
</feature>
<feature type="compositionally biased region" description="Basic and acidic residues" evidence="1">
    <location>
        <begin position="38"/>
        <end position="53"/>
    </location>
</feature>
<feature type="region of interest" description="Disordered" evidence="1">
    <location>
        <begin position="199"/>
        <end position="244"/>
    </location>
</feature>
<dbReference type="GO" id="GO:0005524">
    <property type="term" value="F:ATP binding"/>
    <property type="evidence" value="ECO:0007669"/>
    <property type="project" value="InterPro"/>
</dbReference>
<feature type="region of interest" description="Disordered" evidence="1">
    <location>
        <begin position="591"/>
        <end position="644"/>
    </location>
</feature>
<keyword evidence="4" id="KW-1185">Reference proteome</keyword>
<feature type="compositionally biased region" description="Low complexity" evidence="1">
    <location>
        <begin position="288"/>
        <end position="303"/>
    </location>
</feature>
<proteinExistence type="predicted"/>
<dbReference type="GO" id="GO:0005634">
    <property type="term" value="C:nucleus"/>
    <property type="evidence" value="ECO:0007669"/>
    <property type="project" value="TreeGrafter"/>
</dbReference>
<dbReference type="GO" id="GO:0016887">
    <property type="term" value="F:ATP hydrolysis activity"/>
    <property type="evidence" value="ECO:0007669"/>
    <property type="project" value="InterPro"/>
</dbReference>
<dbReference type="PANTHER" id="PTHR23389">
    <property type="entry name" value="CHROMOSOME TRANSMISSION FIDELITY FACTOR 18"/>
    <property type="match status" value="1"/>
</dbReference>
<dbReference type="Pfam" id="PF00004">
    <property type="entry name" value="AAA"/>
    <property type="match status" value="1"/>
</dbReference>
<feature type="region of interest" description="Disordered" evidence="1">
    <location>
        <begin position="121"/>
        <end position="166"/>
    </location>
</feature>
<feature type="region of interest" description="Disordered" evidence="1">
    <location>
        <begin position="1205"/>
        <end position="1226"/>
    </location>
</feature>
<sequence length="1320" mass="145469">MAALAIMTMGKVNEARQKVYPLFQKPNQTCHASASDVPTKKPSQDTKNNEAPRNRKSRKIKGGEDVFPSSNNPEEVQADMLDLDPNENRGKRRRTASLECDTSLGLPGNVEVLEISLLRQKKRGRPSQVEQTPSIQLVASKKRGRPSKAQPTNVVENGPNSSGLKESQSILAVSEMPNEDVVASTANPAQLHSIIGATGTTQNRPKKILRWNPKTGTIGSPPPKSAKTSDNLGRKTSTRKGPLVPDSRVVIIRYGHLPSQVGSQIDRILAQNNPSHSRSGKRESDVLTTNTVTAAETKTSQSKTTEKSTDAPRQPPKALHPLFTGKSTSRPAEIKEDGKDLANAVTNSSTNRPAVRGSGTQSYNLSSSLLKKTNATAFTSFGTSNGILRFPGAVEPLWPCRGIVHVRGSGDDHCMRPDACEEVAHTQSKSKKSKYQAVDIMDHESVITILSSDLEISNVLSTINDIDPDEFPPVPNCLRLPVKHYESGTALQQRVRKELHFKPPCSPSMRSSSEDELQDIVTTPKQSHPVLTRVYKSIASSLSAFDQGQCEGDVWTKKYSPKCASEVLQEGREAIILKDWLTSLTVRSVETGGGLPTAQPVSKSEGDGKRKRKPKKLDDFIVSTDEEANDMDEITDPEDEASSLGGTLLQKRTVVRVGDMSGRGGKDTARLTNTIVISGPHGCGKSAAVYAAAKELDFEVFEINSASRRSGKDIMEKVGNMTRNHLVQHSHISDVVEEDKLRVDQALEDDLRSGRQGTMNSFFKPKSSNKRTPNVAASIQIPKGPESKKPNTQAKFSLKQQKQQKQSLILIEEADIIYEEDKMFWATILSLVAQSKRPIIITCNDEMAVPIASLSLHAILRFNPPPLDLAVDYMLLVAACEGHIIRRDAVATLYKTRGLDLRASLMDLNFWCQFAVGDTKSGLDWFYPLRRVGTDVDLSRETIRVVSEGTYDTGMGCFSQDIVESHSHYLDIEEELLHQTWDNFNLDASDWHSSVGLNEWASKIKHLSGKQKNSPSTLSMYDDFADSMSAAEFCSGTAFASSNHLAIDTNLPRLSAKAREDYIQAHEILEATPEVDFDGFTKDISLWIKSRARKYLHEDQHIQHDFEIQPELSSPNESRLIELVAAQKSSSETTLCRRDFSLAFDPISGAEKPYLWTTTSLEASSFDRTLSMIVLDLAPYVRSIVAYDARLQQDRARLSNLLSEGGRRSKKMRTTRTAMSALEGGTRKSTRKDRYFGSSLNLNLVFHTGIALWLDAALAEEKACRPKDLYGKSFTTEMNDLMGNDQLGGDISNCNKPKRKLTNGRPPPIQGEGDSDVASA</sequence>
<comment type="caution">
    <text evidence="3">The sequence shown here is derived from an EMBL/GenBank/DDBJ whole genome shotgun (WGS) entry which is preliminary data.</text>
</comment>
<evidence type="ECO:0000256" key="1">
    <source>
        <dbReference type="SAM" id="MobiDB-lite"/>
    </source>
</evidence>
<evidence type="ECO:0000313" key="3">
    <source>
        <dbReference type="EMBL" id="KAG9238004.1"/>
    </source>
</evidence>
<organism evidence="3 4">
    <name type="scientific">Amylocarpus encephaloides</name>
    <dbReference type="NCBI Taxonomy" id="45428"/>
    <lineage>
        <taxon>Eukaryota</taxon>
        <taxon>Fungi</taxon>
        <taxon>Dikarya</taxon>
        <taxon>Ascomycota</taxon>
        <taxon>Pezizomycotina</taxon>
        <taxon>Leotiomycetes</taxon>
        <taxon>Helotiales</taxon>
        <taxon>Helotiales incertae sedis</taxon>
        <taxon>Amylocarpus</taxon>
    </lineage>
</organism>
<name>A0A9P8C8Q7_9HELO</name>
<feature type="compositionally biased region" description="Acidic residues" evidence="1">
    <location>
        <begin position="624"/>
        <end position="641"/>
    </location>
</feature>
<accession>A0A9P8C8Q7</accession>
<dbReference type="PANTHER" id="PTHR23389:SF21">
    <property type="entry name" value="ATPASE FAMILY AAA DOMAIN-CONTAINING PROTEIN 5"/>
    <property type="match status" value="1"/>
</dbReference>
<reference evidence="3" key="1">
    <citation type="journal article" date="2021" name="IMA Fungus">
        <title>Genomic characterization of three marine fungi, including Emericellopsis atlantica sp. nov. with signatures of a generalist lifestyle and marine biomass degradation.</title>
        <authorList>
            <person name="Hagestad O.C."/>
            <person name="Hou L."/>
            <person name="Andersen J.H."/>
            <person name="Hansen E.H."/>
            <person name="Altermark B."/>
            <person name="Li C."/>
            <person name="Kuhnert E."/>
            <person name="Cox R.J."/>
            <person name="Crous P.W."/>
            <person name="Spatafora J.W."/>
            <person name="Lail K."/>
            <person name="Amirebrahimi M."/>
            <person name="Lipzen A."/>
            <person name="Pangilinan J."/>
            <person name="Andreopoulos W."/>
            <person name="Hayes R.D."/>
            <person name="Ng V."/>
            <person name="Grigoriev I.V."/>
            <person name="Jackson S.A."/>
            <person name="Sutton T.D.S."/>
            <person name="Dobson A.D.W."/>
            <person name="Rama T."/>
        </authorList>
    </citation>
    <scope>NUCLEOTIDE SEQUENCE</scope>
    <source>
        <strain evidence="3">TRa018bII</strain>
    </source>
</reference>
<dbReference type="OrthoDB" id="9996895at2759"/>
<dbReference type="Gene3D" id="3.40.50.300">
    <property type="entry name" value="P-loop containing nucleotide triphosphate hydrolases"/>
    <property type="match status" value="1"/>
</dbReference>
<feature type="region of interest" description="Disordered" evidence="1">
    <location>
        <begin position="29"/>
        <end position="96"/>
    </location>
</feature>
<feature type="compositionally biased region" description="Polar residues" evidence="1">
    <location>
        <begin position="226"/>
        <end position="235"/>
    </location>
</feature>
<dbReference type="SUPFAM" id="SSF52540">
    <property type="entry name" value="P-loop containing nucleoside triphosphate hydrolases"/>
    <property type="match status" value="1"/>
</dbReference>
<dbReference type="InterPro" id="IPR003959">
    <property type="entry name" value="ATPase_AAA_core"/>
</dbReference>
<dbReference type="InterPro" id="IPR027417">
    <property type="entry name" value="P-loop_NTPase"/>
</dbReference>
<feature type="domain" description="ATPase AAA-type core" evidence="2">
    <location>
        <begin position="676"/>
        <end position="832"/>
    </location>
</feature>
<feature type="compositionally biased region" description="Polar residues" evidence="1">
    <location>
        <begin position="128"/>
        <end position="137"/>
    </location>
</feature>
<dbReference type="EMBL" id="MU251377">
    <property type="protein sequence ID" value="KAG9238004.1"/>
    <property type="molecule type" value="Genomic_DNA"/>
</dbReference>
<protein>
    <recommendedName>
        <fullName evidence="2">ATPase AAA-type core domain-containing protein</fullName>
    </recommendedName>
</protein>